<protein>
    <recommendedName>
        <fullName evidence="3">Roadblock/LAMTOR2 domain-containing protein</fullName>
    </recommendedName>
</protein>
<dbReference type="STRING" id="436308.Nmar_1423"/>
<dbReference type="eggNOG" id="arCOG08684">
    <property type="taxonomic scope" value="Archaea"/>
</dbReference>
<dbReference type="PhylomeDB" id="A9A3Q7"/>
<dbReference type="AlphaFoldDB" id="A9A3Q7"/>
<dbReference type="KEGG" id="nmr:Nmar_1423"/>
<dbReference type="EnsemblBacteria" id="ABX13319">
    <property type="protein sequence ID" value="ABX13319"/>
    <property type="gene ID" value="Nmar_1423"/>
</dbReference>
<evidence type="ECO:0000313" key="1">
    <source>
        <dbReference type="EMBL" id="ABX13319.1"/>
    </source>
</evidence>
<dbReference type="HOGENOM" id="CLU_128582_2_0_2"/>
<name>A9A3Q7_NITMS</name>
<dbReference type="InParanoid" id="A9A3Q7"/>
<sequence>MSIIVIFYEIHKSPMAQELNYDGVMHRLFDLDENIRFAAVANMNGEILATHSRPNTNLYLSHDDTLDTIQHAISAWKSREKHYSKVGEGLYTLAVYEKLRRATIPLPSGNLLLVTIDNSGGQQQIMEKILNEVKVHDYTTG</sequence>
<proteinExistence type="predicted"/>
<keyword evidence="2" id="KW-1185">Reference proteome</keyword>
<dbReference type="GeneID" id="5773281"/>
<reference evidence="1 2" key="1">
    <citation type="journal article" date="2010" name="Proc. Natl. Acad. Sci. U.S.A.">
        <title>Nitrosopumilus maritimus genome reveals unique mechanisms for nitrification and autotrophy in globally distributed marine crenarchaea.</title>
        <authorList>
            <person name="Walker C.B."/>
            <person name="de la Torre J.R."/>
            <person name="Klotz M.G."/>
            <person name="Urakawa H."/>
            <person name="Pinel N."/>
            <person name="Arp D.J."/>
            <person name="Brochier-Armanet C."/>
            <person name="Chain P.S."/>
            <person name="Chan P.P."/>
            <person name="Gollabgir A."/>
            <person name="Hemp J."/>
            <person name="Hugler M."/>
            <person name="Karr E.A."/>
            <person name="Konneke M."/>
            <person name="Shin M."/>
            <person name="Lawton T.J."/>
            <person name="Lowe T."/>
            <person name="Martens-Habbena W."/>
            <person name="Sayavedra-Soto L.A."/>
            <person name="Lang D."/>
            <person name="Sievert S.M."/>
            <person name="Rosenzweig A.C."/>
            <person name="Manning G."/>
            <person name="Stahl D.A."/>
        </authorList>
    </citation>
    <scope>NUCLEOTIDE SEQUENCE [LARGE SCALE GENOMIC DNA]</scope>
    <source>
        <strain evidence="1 2">SCM1</strain>
    </source>
</reference>
<dbReference type="OrthoDB" id="8852at2157"/>
<evidence type="ECO:0008006" key="3">
    <source>
        <dbReference type="Google" id="ProtNLM"/>
    </source>
</evidence>
<organism evidence="1 2">
    <name type="scientific">Nitrosopumilus maritimus (strain SCM1)</name>
    <dbReference type="NCBI Taxonomy" id="436308"/>
    <lineage>
        <taxon>Archaea</taxon>
        <taxon>Nitrososphaerota</taxon>
        <taxon>Nitrososphaeria</taxon>
        <taxon>Nitrosopumilales</taxon>
        <taxon>Nitrosopumilaceae</taxon>
        <taxon>Nitrosopumilus</taxon>
    </lineage>
</organism>
<gene>
    <name evidence="1" type="ordered locus">Nmar_1423</name>
</gene>
<evidence type="ECO:0000313" key="2">
    <source>
        <dbReference type="Proteomes" id="UP000000792"/>
    </source>
</evidence>
<accession>A9A3Q7</accession>
<dbReference type="RefSeq" id="WP_012215806.1">
    <property type="nucleotide sequence ID" value="NC_010085.1"/>
</dbReference>
<dbReference type="EMBL" id="CP000866">
    <property type="protein sequence ID" value="ABX13319.1"/>
    <property type="molecule type" value="Genomic_DNA"/>
</dbReference>
<dbReference type="Proteomes" id="UP000000792">
    <property type="component" value="Chromosome"/>
</dbReference>